<dbReference type="HOGENOM" id="CLU_1912451_0_0_2"/>
<sequence>MLKRELIRLLEEDAEFRDIARAKLGIAELAQTLQRLAQALENLAAEIREQNVSTRALAEACRSSSSDIAALKSLAEREVEAIGALARTVEQIAERLEKRQTESTDALSARIVEVAEAVRKLDETLRKLVAAI</sequence>
<keyword evidence="3" id="KW-1185">Reference proteome</keyword>
<dbReference type="OrthoDB" id="28743at2157"/>
<dbReference type="STRING" id="999630.TUZN_2068"/>
<feature type="coiled-coil region" evidence="1">
    <location>
        <begin position="26"/>
        <end position="53"/>
    </location>
</feature>
<evidence type="ECO:0000313" key="3">
    <source>
        <dbReference type="Proteomes" id="UP000008138"/>
    </source>
</evidence>
<name>F2L5A1_THEU7</name>
<dbReference type="Proteomes" id="UP000008138">
    <property type="component" value="Chromosome"/>
</dbReference>
<evidence type="ECO:0000256" key="1">
    <source>
        <dbReference type="SAM" id="Coils"/>
    </source>
</evidence>
<protein>
    <submittedName>
        <fullName evidence="2">Uncharacterized protein</fullName>
    </submittedName>
</protein>
<keyword evidence="1" id="KW-0175">Coiled coil</keyword>
<dbReference type="EMBL" id="CP002590">
    <property type="protein sequence ID" value="AEA13526.1"/>
    <property type="molecule type" value="Genomic_DNA"/>
</dbReference>
<dbReference type="Gene3D" id="1.10.287.950">
    <property type="entry name" value="Methyl-accepting chemotaxis protein"/>
    <property type="match status" value="1"/>
</dbReference>
<dbReference type="AlphaFoldDB" id="F2L5A1"/>
<organism evidence="2 3">
    <name type="scientific">Thermoproteus uzoniensis (strain 768-20)</name>
    <dbReference type="NCBI Taxonomy" id="999630"/>
    <lineage>
        <taxon>Archaea</taxon>
        <taxon>Thermoproteota</taxon>
        <taxon>Thermoprotei</taxon>
        <taxon>Thermoproteales</taxon>
        <taxon>Thermoproteaceae</taxon>
        <taxon>Thermoproteus</taxon>
    </lineage>
</organism>
<reference key="2">
    <citation type="submission" date="2011-03" db="EMBL/GenBank/DDBJ databases">
        <title>Complete genome sequence of the thermoacidophilic crenarchaeon Thermoproteus uzoniensis 768-20.</title>
        <authorList>
            <person name="Mardanov A.V."/>
            <person name="Gumerov V.M."/>
            <person name="Beletsky A.V."/>
            <person name="Prokofeva M.I."/>
            <person name="Bonch-Osmolovskaya E.A."/>
            <person name="Ravin N.V."/>
            <person name="Skryabin K.G."/>
        </authorList>
    </citation>
    <scope>NUCLEOTIDE SEQUENCE</scope>
    <source>
        <strain>768-20</strain>
    </source>
</reference>
<accession>F2L5A1</accession>
<gene>
    <name evidence="2" type="ordered locus">TUZN_2068</name>
</gene>
<dbReference type="GeneID" id="10361579"/>
<evidence type="ECO:0000313" key="2">
    <source>
        <dbReference type="EMBL" id="AEA13526.1"/>
    </source>
</evidence>
<proteinExistence type="predicted"/>
<dbReference type="KEGG" id="tuz:TUZN_2068"/>
<dbReference type="RefSeq" id="WP_013680861.1">
    <property type="nucleotide sequence ID" value="NC_015315.1"/>
</dbReference>
<reference evidence="2 3" key="1">
    <citation type="journal article" date="2011" name="J. Bacteriol.">
        <title>Complete genome sequence of the thermoacidophilic crenarchaeon Thermoproteus uzoniensis 768-20.</title>
        <authorList>
            <person name="Mardanov A.V."/>
            <person name="Gumerov V.M."/>
            <person name="Beletsky A.V."/>
            <person name="Prokofeva M.I."/>
            <person name="Bonch-Osmolovskaya E.A."/>
            <person name="Ravin N.V."/>
            <person name="Skryabin K.G."/>
        </authorList>
    </citation>
    <scope>NUCLEOTIDE SEQUENCE [LARGE SCALE GENOMIC DNA]</scope>
    <source>
        <strain evidence="2 3">768-20</strain>
    </source>
</reference>